<accession>I1YGD3</accession>
<dbReference type="HOGENOM" id="CLU_3312561_0_0_6"/>
<protein>
    <submittedName>
        <fullName evidence="2">Uncharacterized protein</fullName>
    </submittedName>
</protein>
<evidence type="ECO:0000313" key="3">
    <source>
        <dbReference type="Proteomes" id="UP000009145"/>
    </source>
</evidence>
<dbReference type="AlphaFoldDB" id="I1YGD3"/>
<reference evidence="2 3" key="1">
    <citation type="journal article" date="2012" name="J. Bacteriol.">
        <title>Complete genome sequences of Methylophaga sp. strain JAM1 and Methylophaga sp. strain JAM7.</title>
        <authorList>
            <person name="Villeneuve C."/>
            <person name="Martineau C."/>
            <person name="Mauffrey F."/>
            <person name="Villemur R."/>
        </authorList>
    </citation>
    <scope>NUCLEOTIDE SEQUENCE [LARGE SCALE GENOMIC DNA]</scope>
    <source>
        <strain evidence="2 3">JAM7</strain>
    </source>
</reference>
<keyword evidence="3" id="KW-1185">Reference proteome</keyword>
<gene>
    <name evidence="2" type="ordered locus">Q7C_807</name>
</gene>
<feature type="compositionally biased region" description="Polar residues" evidence="1">
    <location>
        <begin position="11"/>
        <end position="22"/>
    </location>
</feature>
<dbReference type="PATRIC" id="fig|754477.3.peg.796"/>
<dbReference type="STRING" id="754477.Q7C_807"/>
<organism evidence="2 3">
    <name type="scientific">Methylophaga frappieri (strain ATCC BAA-2434 / DSM 25690 / JAM7)</name>
    <dbReference type="NCBI Taxonomy" id="754477"/>
    <lineage>
        <taxon>Bacteria</taxon>
        <taxon>Pseudomonadati</taxon>
        <taxon>Pseudomonadota</taxon>
        <taxon>Gammaproteobacteria</taxon>
        <taxon>Thiotrichales</taxon>
        <taxon>Piscirickettsiaceae</taxon>
        <taxon>Methylophaga</taxon>
    </lineage>
</organism>
<dbReference type="KEGG" id="mec:Q7C_807"/>
<sequence>MVTDKEYPKARQQTGGASTKLTVCSKDGGFPISPLGDAD</sequence>
<evidence type="ECO:0000313" key="2">
    <source>
        <dbReference type="EMBL" id="AFJ01976.1"/>
    </source>
</evidence>
<dbReference type="EMBL" id="CP003380">
    <property type="protein sequence ID" value="AFJ01976.1"/>
    <property type="molecule type" value="Genomic_DNA"/>
</dbReference>
<feature type="region of interest" description="Disordered" evidence="1">
    <location>
        <begin position="1"/>
        <end position="39"/>
    </location>
</feature>
<name>I1YGD3_METFJ</name>
<dbReference type="Proteomes" id="UP000009145">
    <property type="component" value="Chromosome"/>
</dbReference>
<evidence type="ECO:0000256" key="1">
    <source>
        <dbReference type="SAM" id="MobiDB-lite"/>
    </source>
</evidence>
<proteinExistence type="predicted"/>